<dbReference type="Proteomes" id="UP000006334">
    <property type="component" value="Unassembled WGS sequence"/>
</dbReference>
<reference evidence="3 4" key="1">
    <citation type="journal article" date="2017" name="Antonie Van Leeuwenhoek">
        <title>Rhizobium rhizosphaerae sp. nov., a novel species isolated from rice rhizosphere.</title>
        <authorList>
            <person name="Zhao J.J."/>
            <person name="Zhang J."/>
            <person name="Zhang R.J."/>
            <person name="Zhang C.W."/>
            <person name="Yin H.Q."/>
            <person name="Zhang X.X."/>
        </authorList>
    </citation>
    <scope>NUCLEOTIDE SEQUENCE [LARGE SCALE GENOMIC DNA]</scope>
    <source>
        <strain evidence="3 4">E3</strain>
    </source>
</reference>
<evidence type="ECO:0000313" key="3">
    <source>
        <dbReference type="EMBL" id="GAC15682.1"/>
    </source>
</evidence>
<protein>
    <recommendedName>
        <fullName evidence="1">Glycine cleavage system transcriptional repressor</fullName>
    </recommendedName>
</protein>
<accession>K6YBV6</accession>
<dbReference type="CDD" id="cd04869">
    <property type="entry name" value="ACT_GcvR_2"/>
    <property type="match status" value="1"/>
</dbReference>
<dbReference type="AlphaFoldDB" id="K6YBV6"/>
<proteinExistence type="predicted"/>
<keyword evidence="1" id="KW-0678">Repressor</keyword>
<sequence length="170" mass="18760">MKPMKPIILTLIGKDKPGLVESLAQKVYSLGGNWLSSNFSYMAGHFAGFVEVDIPEDNHQILIDYLHKHPHLTIHSVSADVDANQKSDIVEIDIMGNDKPGIVQELTSTLSRFNINIVKFESSCQSAPNWGSLLFKAHAIVAIPEGFHLDELSDALENIANDLVVDVDLR</sequence>
<dbReference type="GO" id="GO:0005737">
    <property type="term" value="C:cytoplasm"/>
    <property type="evidence" value="ECO:0007669"/>
    <property type="project" value="UniProtKB-SubCell"/>
</dbReference>
<feature type="domain" description="ACT" evidence="2">
    <location>
        <begin position="91"/>
        <end position="170"/>
    </location>
</feature>
<dbReference type="InterPro" id="IPR045865">
    <property type="entry name" value="ACT-like_dom_sf"/>
</dbReference>
<dbReference type="eggNOG" id="COG2716">
    <property type="taxonomic scope" value="Bacteria"/>
</dbReference>
<comment type="subcellular location">
    <subcellularLocation>
        <location evidence="1">Cytoplasm</location>
    </subcellularLocation>
</comment>
<dbReference type="InterPro" id="IPR016867">
    <property type="entry name" value="GcvR"/>
</dbReference>
<dbReference type="EMBL" id="BAEN01000059">
    <property type="protein sequence ID" value="GAC15682.1"/>
    <property type="molecule type" value="Genomic_DNA"/>
</dbReference>
<keyword evidence="1" id="KW-0963">Cytoplasm</keyword>
<dbReference type="InterPro" id="IPR050990">
    <property type="entry name" value="UPF0237/GcvR_regulator"/>
</dbReference>
<keyword evidence="1" id="KW-0804">Transcription</keyword>
<dbReference type="PANTHER" id="PTHR34875">
    <property type="entry name" value="UPF0237 PROTEIN MJ1558"/>
    <property type="match status" value="1"/>
</dbReference>
<dbReference type="PROSITE" id="PS51671">
    <property type="entry name" value="ACT"/>
    <property type="match status" value="1"/>
</dbReference>
<dbReference type="PIRSF" id="PIRSF028103">
    <property type="entry name" value="GcvR"/>
    <property type="match status" value="1"/>
</dbReference>
<organism evidence="3 4">
    <name type="scientific">Aliiglaciecola lipolytica E3</name>
    <dbReference type="NCBI Taxonomy" id="1127673"/>
    <lineage>
        <taxon>Bacteria</taxon>
        <taxon>Pseudomonadati</taxon>
        <taxon>Pseudomonadota</taxon>
        <taxon>Gammaproteobacteria</taxon>
        <taxon>Alteromonadales</taxon>
        <taxon>Alteromonadaceae</taxon>
        <taxon>Aliiglaciecola</taxon>
    </lineage>
</organism>
<evidence type="ECO:0000256" key="1">
    <source>
        <dbReference type="PIRNR" id="PIRNR028103"/>
    </source>
</evidence>
<gene>
    <name evidence="3" type="ORF">GLIP_3061</name>
</gene>
<dbReference type="SUPFAM" id="SSF55021">
    <property type="entry name" value="ACT-like"/>
    <property type="match status" value="2"/>
</dbReference>
<dbReference type="STRING" id="1127673.GLIP_3061"/>
<dbReference type="PANTHER" id="PTHR34875:SF6">
    <property type="entry name" value="UPF0237 PROTEIN MJ1558"/>
    <property type="match status" value="1"/>
</dbReference>
<evidence type="ECO:0000259" key="2">
    <source>
        <dbReference type="PROSITE" id="PS51671"/>
    </source>
</evidence>
<comment type="caution">
    <text evidence="3">The sequence shown here is derived from an EMBL/GenBank/DDBJ whole genome shotgun (WGS) entry which is preliminary data.</text>
</comment>
<dbReference type="InterPro" id="IPR002912">
    <property type="entry name" value="ACT_dom"/>
</dbReference>
<evidence type="ECO:0000313" key="4">
    <source>
        <dbReference type="Proteomes" id="UP000006334"/>
    </source>
</evidence>
<name>K6YBV6_9ALTE</name>
<keyword evidence="4" id="KW-1185">Reference proteome</keyword>
<dbReference type="GO" id="GO:0006355">
    <property type="term" value="P:regulation of DNA-templated transcription"/>
    <property type="evidence" value="ECO:0007669"/>
    <property type="project" value="UniProtKB-UniRule"/>
</dbReference>
<dbReference type="Gene3D" id="3.30.70.260">
    <property type="match status" value="2"/>
</dbReference>
<dbReference type="Pfam" id="PF13740">
    <property type="entry name" value="ACT_6"/>
    <property type="match status" value="2"/>
</dbReference>